<dbReference type="Proteomes" id="UP001231189">
    <property type="component" value="Unassembled WGS sequence"/>
</dbReference>
<evidence type="ECO:0000259" key="2">
    <source>
        <dbReference type="Pfam" id="PF00646"/>
    </source>
</evidence>
<sequence length="270" mass="29337">MLCEILLRLPPQPSSLLRASAVCEHWRGLITEPRFLRRFRAHQGKPPLLGVFEARSHGINFRSILDPPDRIPPERFDVQRQIGRRTGIRLLGCRHGRVLLLDLKRHKLIVCDPITSEHQCFTPPPVFRGLSIYGAVLCAAADQGHVHGSCHSSSFKVVLISLGGDGDEDEYNNTTPIACVYLLETGVWGNIIAAADQCELADSNPGILVGNVLYWSSKSVSNTTIFIQDPPAIFRGGDGRAGSSRCHSHSRGSGDGSTGSGGGAFRLPQS</sequence>
<protein>
    <recommendedName>
        <fullName evidence="2">F-box domain-containing protein</fullName>
    </recommendedName>
</protein>
<dbReference type="SUPFAM" id="SSF81383">
    <property type="entry name" value="F-box domain"/>
    <property type="match status" value="1"/>
</dbReference>
<accession>A0AAD8S6Y4</accession>
<organism evidence="3 4">
    <name type="scientific">Lolium multiflorum</name>
    <name type="common">Italian ryegrass</name>
    <name type="synonym">Lolium perenne subsp. multiflorum</name>
    <dbReference type="NCBI Taxonomy" id="4521"/>
    <lineage>
        <taxon>Eukaryota</taxon>
        <taxon>Viridiplantae</taxon>
        <taxon>Streptophyta</taxon>
        <taxon>Embryophyta</taxon>
        <taxon>Tracheophyta</taxon>
        <taxon>Spermatophyta</taxon>
        <taxon>Magnoliopsida</taxon>
        <taxon>Liliopsida</taxon>
        <taxon>Poales</taxon>
        <taxon>Poaceae</taxon>
        <taxon>BOP clade</taxon>
        <taxon>Pooideae</taxon>
        <taxon>Poodae</taxon>
        <taxon>Poeae</taxon>
        <taxon>Poeae Chloroplast Group 2 (Poeae type)</taxon>
        <taxon>Loliodinae</taxon>
        <taxon>Loliinae</taxon>
        <taxon>Lolium</taxon>
    </lineage>
</organism>
<name>A0AAD8S6Y4_LOLMU</name>
<comment type="caution">
    <text evidence="3">The sequence shown here is derived from an EMBL/GenBank/DDBJ whole genome shotgun (WGS) entry which is preliminary data.</text>
</comment>
<dbReference type="PANTHER" id="PTHR32133:SF266">
    <property type="entry name" value="F-BOX DOMAIN-CONTAINING PROTEIN"/>
    <property type="match status" value="1"/>
</dbReference>
<dbReference type="InterPro" id="IPR001810">
    <property type="entry name" value="F-box_dom"/>
</dbReference>
<gene>
    <name evidence="3" type="ORF">QYE76_063390</name>
</gene>
<feature type="compositionally biased region" description="Gly residues" evidence="1">
    <location>
        <begin position="253"/>
        <end position="264"/>
    </location>
</feature>
<reference evidence="3" key="1">
    <citation type="submission" date="2023-07" db="EMBL/GenBank/DDBJ databases">
        <title>A chromosome-level genome assembly of Lolium multiflorum.</title>
        <authorList>
            <person name="Chen Y."/>
            <person name="Copetti D."/>
            <person name="Kolliker R."/>
            <person name="Studer B."/>
        </authorList>
    </citation>
    <scope>NUCLEOTIDE SEQUENCE</scope>
    <source>
        <strain evidence="3">02402/16</strain>
        <tissue evidence="3">Leaf</tissue>
    </source>
</reference>
<feature type="region of interest" description="Disordered" evidence="1">
    <location>
        <begin position="237"/>
        <end position="270"/>
    </location>
</feature>
<evidence type="ECO:0000313" key="4">
    <source>
        <dbReference type="Proteomes" id="UP001231189"/>
    </source>
</evidence>
<evidence type="ECO:0000313" key="3">
    <source>
        <dbReference type="EMBL" id="KAK1645585.1"/>
    </source>
</evidence>
<dbReference type="EMBL" id="JAUUTY010000004">
    <property type="protein sequence ID" value="KAK1645585.1"/>
    <property type="molecule type" value="Genomic_DNA"/>
</dbReference>
<dbReference type="InterPro" id="IPR036047">
    <property type="entry name" value="F-box-like_dom_sf"/>
</dbReference>
<dbReference type="PANTHER" id="PTHR32133">
    <property type="entry name" value="OS07G0120400 PROTEIN"/>
    <property type="match status" value="1"/>
</dbReference>
<dbReference type="AlphaFoldDB" id="A0AAD8S6Y4"/>
<feature type="domain" description="F-box" evidence="2">
    <location>
        <begin position="2"/>
        <end position="37"/>
    </location>
</feature>
<evidence type="ECO:0000256" key="1">
    <source>
        <dbReference type="SAM" id="MobiDB-lite"/>
    </source>
</evidence>
<keyword evidence="4" id="KW-1185">Reference proteome</keyword>
<proteinExistence type="predicted"/>
<dbReference type="Pfam" id="PF00646">
    <property type="entry name" value="F-box"/>
    <property type="match status" value="1"/>
</dbReference>